<comment type="catalytic activity">
    <reaction evidence="6">
        <text>(sulfur carrier)-H + L-cysteine = (sulfur carrier)-SH + L-alanine</text>
        <dbReference type="Rhea" id="RHEA:43892"/>
        <dbReference type="Rhea" id="RHEA-COMP:14737"/>
        <dbReference type="Rhea" id="RHEA-COMP:14739"/>
        <dbReference type="ChEBI" id="CHEBI:29917"/>
        <dbReference type="ChEBI" id="CHEBI:35235"/>
        <dbReference type="ChEBI" id="CHEBI:57972"/>
        <dbReference type="ChEBI" id="CHEBI:64428"/>
        <dbReference type="EC" id="2.8.1.7"/>
    </reaction>
</comment>
<evidence type="ECO:0000259" key="8">
    <source>
        <dbReference type="Pfam" id="PF00266"/>
    </source>
</evidence>
<evidence type="ECO:0000256" key="1">
    <source>
        <dbReference type="ARBA" id="ARBA00001933"/>
    </source>
</evidence>
<dbReference type="EC" id="2.8.1.7" evidence="3"/>
<evidence type="ECO:0000256" key="7">
    <source>
        <dbReference type="RuleBase" id="RU004504"/>
    </source>
</evidence>
<keyword evidence="4" id="KW-0808">Transferase</keyword>
<gene>
    <name evidence="9" type="ORF">A2866_00700</name>
</gene>
<feature type="domain" description="Aminotransferase class V" evidence="8">
    <location>
        <begin position="20"/>
        <end position="156"/>
    </location>
</feature>
<dbReference type="PANTHER" id="PTHR43586:SF8">
    <property type="entry name" value="CYSTEINE DESULFURASE 1, CHLOROPLASTIC"/>
    <property type="match status" value="1"/>
</dbReference>
<evidence type="ECO:0000256" key="3">
    <source>
        <dbReference type="ARBA" id="ARBA00012239"/>
    </source>
</evidence>
<organism evidence="9 10">
    <name type="scientific">Candidatus Roizmanbacteria bacterium RIFCSPHIGHO2_01_FULL_39_8</name>
    <dbReference type="NCBI Taxonomy" id="1802033"/>
    <lineage>
        <taxon>Bacteria</taxon>
        <taxon>Candidatus Roizmaniibacteriota</taxon>
    </lineage>
</organism>
<evidence type="ECO:0000256" key="4">
    <source>
        <dbReference type="ARBA" id="ARBA00022679"/>
    </source>
</evidence>
<dbReference type="InterPro" id="IPR015422">
    <property type="entry name" value="PyrdxlP-dep_Trfase_small"/>
</dbReference>
<dbReference type="GO" id="GO:0030170">
    <property type="term" value="F:pyridoxal phosphate binding"/>
    <property type="evidence" value="ECO:0007669"/>
    <property type="project" value="InterPro"/>
</dbReference>
<keyword evidence="5" id="KW-0663">Pyridoxal phosphate</keyword>
<proteinExistence type="inferred from homology"/>
<dbReference type="Gene3D" id="3.40.640.10">
    <property type="entry name" value="Type I PLP-dependent aspartate aminotransferase-like (Major domain)"/>
    <property type="match status" value="2"/>
</dbReference>
<evidence type="ECO:0000313" key="10">
    <source>
        <dbReference type="Proteomes" id="UP000177026"/>
    </source>
</evidence>
<sequence length="433" mass="48996">MNLKNIRKDFPIFRHHNALVYLDSTATSLKPQSVIEKEVEYYEQYSANVFRGIYKISERATSEYKKTREIVAQFINANKPEEIVFTRSTTESLNLLAYSLGRKIVNEGDEIVSTIMEHHSNFVPWQQLAIENGSTFKVINVNNDGYLDLDNLKSQMPASPAGRSNIKSAAKNSNLEKLKQVITRKTKILALTYVSNVLGTINPMKEIAAAAKKINPNIMVIVDAAQALPHMKVDVRDLGVDFVAFSSHKMLGPTGVGVLWGKYNLLQEMFPFNYGGEMIQEVYVDRTVFKEPPLKFEAGTPHIAGVIALKEAIHYLRSIGLDVVRRHEMEITQYAINLLLSEFKGQLRILGPRDVDHRGGIVTFTFANYHPHDVAQILDEDNICIRVGHHCAMPLHESLRINATVRASFYIYNTKDDVEKLVEGLKKVQKILR</sequence>
<dbReference type="Pfam" id="PF00266">
    <property type="entry name" value="Aminotran_5"/>
    <property type="match status" value="2"/>
</dbReference>
<dbReference type="Gene3D" id="3.90.1150.10">
    <property type="entry name" value="Aspartate Aminotransferase, domain 1"/>
    <property type="match status" value="2"/>
</dbReference>
<dbReference type="SUPFAM" id="SSF53383">
    <property type="entry name" value="PLP-dependent transferases"/>
    <property type="match status" value="1"/>
</dbReference>
<dbReference type="InterPro" id="IPR000192">
    <property type="entry name" value="Aminotrans_V_dom"/>
</dbReference>
<name>A0A1F7GHK7_9BACT</name>
<comment type="similarity">
    <text evidence="2">Belongs to the class-V pyridoxal-phosphate-dependent aminotransferase family. Csd subfamily.</text>
</comment>
<dbReference type="GO" id="GO:0031071">
    <property type="term" value="F:cysteine desulfurase activity"/>
    <property type="evidence" value="ECO:0007669"/>
    <property type="project" value="UniProtKB-EC"/>
</dbReference>
<dbReference type="Proteomes" id="UP000177026">
    <property type="component" value="Unassembled WGS sequence"/>
</dbReference>
<evidence type="ECO:0000256" key="5">
    <source>
        <dbReference type="ARBA" id="ARBA00022898"/>
    </source>
</evidence>
<dbReference type="GO" id="GO:0006534">
    <property type="term" value="P:cysteine metabolic process"/>
    <property type="evidence" value="ECO:0007669"/>
    <property type="project" value="InterPro"/>
</dbReference>
<dbReference type="InterPro" id="IPR020578">
    <property type="entry name" value="Aminotrans_V_PyrdxlP_BS"/>
</dbReference>
<dbReference type="PANTHER" id="PTHR43586">
    <property type="entry name" value="CYSTEINE DESULFURASE"/>
    <property type="match status" value="1"/>
</dbReference>
<accession>A0A1F7GHK7</accession>
<dbReference type="EMBL" id="MFZI01000070">
    <property type="protein sequence ID" value="OGK18468.1"/>
    <property type="molecule type" value="Genomic_DNA"/>
</dbReference>
<dbReference type="CDD" id="cd06453">
    <property type="entry name" value="SufS_like"/>
    <property type="match status" value="1"/>
</dbReference>
<comment type="caution">
    <text evidence="9">The sequence shown here is derived from an EMBL/GenBank/DDBJ whole genome shotgun (WGS) entry which is preliminary data.</text>
</comment>
<evidence type="ECO:0000256" key="6">
    <source>
        <dbReference type="ARBA" id="ARBA00050776"/>
    </source>
</evidence>
<evidence type="ECO:0000313" key="9">
    <source>
        <dbReference type="EMBL" id="OGK18468.1"/>
    </source>
</evidence>
<evidence type="ECO:0000256" key="2">
    <source>
        <dbReference type="ARBA" id="ARBA00010447"/>
    </source>
</evidence>
<protein>
    <recommendedName>
        <fullName evidence="3">cysteine desulfurase</fullName>
        <ecNumber evidence="3">2.8.1.7</ecNumber>
    </recommendedName>
</protein>
<dbReference type="PROSITE" id="PS00595">
    <property type="entry name" value="AA_TRANSFER_CLASS_5"/>
    <property type="match status" value="1"/>
</dbReference>
<dbReference type="InterPro" id="IPR010970">
    <property type="entry name" value="Cys_dSase_SufS"/>
</dbReference>
<reference evidence="9 10" key="1">
    <citation type="journal article" date="2016" name="Nat. Commun.">
        <title>Thousands of microbial genomes shed light on interconnected biogeochemical processes in an aquifer system.</title>
        <authorList>
            <person name="Anantharaman K."/>
            <person name="Brown C.T."/>
            <person name="Hug L.A."/>
            <person name="Sharon I."/>
            <person name="Castelle C.J."/>
            <person name="Probst A.J."/>
            <person name="Thomas B.C."/>
            <person name="Singh A."/>
            <person name="Wilkins M.J."/>
            <person name="Karaoz U."/>
            <person name="Brodie E.L."/>
            <person name="Williams K.H."/>
            <person name="Hubbard S.S."/>
            <person name="Banfield J.F."/>
        </authorList>
    </citation>
    <scope>NUCLEOTIDE SEQUENCE [LARGE SCALE GENOMIC DNA]</scope>
</reference>
<dbReference type="InterPro" id="IPR015424">
    <property type="entry name" value="PyrdxlP-dep_Trfase"/>
</dbReference>
<dbReference type="InterPro" id="IPR015421">
    <property type="entry name" value="PyrdxlP-dep_Trfase_major"/>
</dbReference>
<dbReference type="AlphaFoldDB" id="A0A1F7GHK7"/>
<comment type="cofactor">
    <cofactor evidence="1 7">
        <name>pyridoxal 5'-phosphate</name>
        <dbReference type="ChEBI" id="CHEBI:597326"/>
    </cofactor>
</comment>
<feature type="domain" description="Aminotransferase class V" evidence="8">
    <location>
        <begin position="171"/>
        <end position="421"/>
    </location>
</feature>